<dbReference type="PANTHER" id="PTHR36482">
    <property type="entry name" value="OSJNBA0024J22.15 PROTEIN"/>
    <property type="match status" value="1"/>
</dbReference>
<evidence type="ECO:0000313" key="1">
    <source>
        <dbReference type="Proteomes" id="UP001652623"/>
    </source>
</evidence>
<dbReference type="Pfam" id="PF21230">
    <property type="entry name" value="Nakanori"/>
    <property type="match status" value="1"/>
</dbReference>
<reference evidence="2" key="1">
    <citation type="submission" date="2025-08" db="UniProtKB">
        <authorList>
            <consortium name="RefSeq"/>
        </authorList>
    </citation>
    <scope>IDENTIFICATION</scope>
    <source>
        <tissue evidence="2">Seedling</tissue>
    </source>
</reference>
<name>A0ABM4AGC8_ZIZJJ</name>
<keyword evidence="1" id="KW-1185">Reference proteome</keyword>
<proteinExistence type="predicted"/>
<dbReference type="Proteomes" id="UP001652623">
    <property type="component" value="Chromosome 8"/>
</dbReference>
<accession>A0ABM4AGC8</accession>
<dbReference type="InterPro" id="IPR049065">
    <property type="entry name" value="Nakanori"/>
</dbReference>
<gene>
    <name evidence="2" type="primary">LOC132805047</name>
</gene>
<dbReference type="RefSeq" id="XP_060675783.1">
    <property type="nucleotide sequence ID" value="XM_060819800.1"/>
</dbReference>
<organism evidence="1 2">
    <name type="scientific">Ziziphus jujuba</name>
    <name type="common">Chinese jujube</name>
    <name type="synonym">Ziziphus sativa</name>
    <dbReference type="NCBI Taxonomy" id="326968"/>
    <lineage>
        <taxon>Eukaryota</taxon>
        <taxon>Viridiplantae</taxon>
        <taxon>Streptophyta</taxon>
        <taxon>Embryophyta</taxon>
        <taxon>Tracheophyta</taxon>
        <taxon>Spermatophyta</taxon>
        <taxon>Magnoliopsida</taxon>
        <taxon>eudicotyledons</taxon>
        <taxon>Gunneridae</taxon>
        <taxon>Pentapetalae</taxon>
        <taxon>rosids</taxon>
        <taxon>fabids</taxon>
        <taxon>Rosales</taxon>
        <taxon>Rhamnaceae</taxon>
        <taxon>Paliureae</taxon>
        <taxon>Ziziphus</taxon>
    </lineage>
</organism>
<sequence length="198" mass="22371">MAEDRKARAQDALNTIDKDYKKSFTIEYLKQEAVKIDHSSVTLCMVYNATGDTIRFLYPHDWRGTAYGETAPKPQMEIPNGAWHSFVHESGTGGSTGAVVYRIQYEPQKYCDVMQAWDTPADLKDPNKVYTEIQELFHFMDEKGNWRTILNTMEKSDFKTFSATGYGYKSVVTGHYGPTPIFEGIITLDGLQVPTSAS</sequence>
<dbReference type="GeneID" id="132805047"/>
<protein>
    <submittedName>
        <fullName evidence="2">23 kDa jasmonate-induced protein-like</fullName>
    </submittedName>
</protein>
<dbReference type="InterPro" id="IPR053085">
    <property type="entry name" value="Jasmonate-induced_protein"/>
</dbReference>
<dbReference type="PANTHER" id="PTHR36482:SF6">
    <property type="entry name" value="JASMONATE-INDUCED PROTEIN HOMOLOG"/>
    <property type="match status" value="1"/>
</dbReference>
<evidence type="ECO:0000313" key="2">
    <source>
        <dbReference type="RefSeq" id="XP_060675783.1"/>
    </source>
</evidence>